<keyword evidence="1" id="KW-0732">Signal</keyword>
<protein>
    <submittedName>
        <fullName evidence="2">Uncharacterized protein</fullName>
    </submittedName>
</protein>
<comment type="caution">
    <text evidence="2">The sequence shown here is derived from an EMBL/GenBank/DDBJ whole genome shotgun (WGS) entry which is preliminary data.</text>
</comment>
<dbReference type="PANTHER" id="PTHR11008">
    <property type="entry name" value="PROTEIN TAKEOUT-LIKE PROTEIN"/>
    <property type="match status" value="1"/>
</dbReference>
<accession>A0A8S0ZSR1</accession>
<dbReference type="OrthoDB" id="7251644at2759"/>
<keyword evidence="3" id="KW-1185">Reference proteome</keyword>
<dbReference type="AlphaFoldDB" id="A0A8S0ZSR1"/>
<dbReference type="GO" id="GO:0005615">
    <property type="term" value="C:extracellular space"/>
    <property type="evidence" value="ECO:0007669"/>
    <property type="project" value="TreeGrafter"/>
</dbReference>
<dbReference type="InterPro" id="IPR010562">
    <property type="entry name" value="Haemolymph_juvenile_hormone-bd"/>
</dbReference>
<dbReference type="SMART" id="SM00700">
    <property type="entry name" value="JHBP"/>
    <property type="match status" value="2"/>
</dbReference>
<proteinExistence type="predicted"/>
<sequence>MGCVHFLFCLSVLVNTHFINGQEICTLTDIECLTREAQKAFNAFVPGIKGLIEPSDPLFLKEIQSNIPGLSYRTSNLTLTGIKQCQVIKLRLIREDLSYQYDLQCPQLVLNYHHKAKGSLMDTVELDTDGLATATFSDYILKINGKYGKQISEKDHKLHFFLNGFTLDTELRGDLTYAIHSPLHSDQTKSDIALAYINQNGKEIEKRLKSPTMEKFVEKLLENLDLYLRNFNVEIQYPDDKVGAEDECLKKMIFVKSLSFLLLFFVFKTAHSESTCTYNVTECMTKGAQHVYNSLVAGVKDLIEPIDPMHIEKIDADFPGLKYQVTNVTLNGLKNCAVELFKSDEISFDFELDLHCPKLVFTYHYDCKGVILTSIELDGQGYANIALDDYYIKIKGKFKKFISVKDLKPHISIVSHFIDTDLKGKLRFESAELINPDKAKSDLGKIAINENHKGIEMLLRSPILESFVKLIVQKLNTYFVNFSVDELFPQE</sequence>
<dbReference type="PANTHER" id="PTHR11008:SF29">
    <property type="entry name" value="IP17226P"/>
    <property type="match status" value="1"/>
</dbReference>
<feature type="chain" id="PRO_5035816705" evidence="1">
    <location>
        <begin position="22"/>
        <end position="491"/>
    </location>
</feature>
<reference evidence="2 3" key="1">
    <citation type="submission" date="2020-04" db="EMBL/GenBank/DDBJ databases">
        <authorList>
            <person name="Wallbank WR R."/>
            <person name="Pardo Diaz C."/>
            <person name="Kozak K."/>
            <person name="Martin S."/>
            <person name="Jiggins C."/>
            <person name="Moest M."/>
            <person name="Warren A I."/>
            <person name="Byers J.R.P. K."/>
            <person name="Montejo-Kovacevich G."/>
            <person name="Yen C E."/>
        </authorList>
    </citation>
    <scope>NUCLEOTIDE SEQUENCE [LARGE SCALE GENOMIC DNA]</scope>
</reference>
<name>A0A8S0ZSR1_ARCPL</name>
<dbReference type="InterPro" id="IPR038606">
    <property type="entry name" value="To_sf"/>
</dbReference>
<feature type="signal peptide" evidence="1">
    <location>
        <begin position="1"/>
        <end position="21"/>
    </location>
</feature>
<gene>
    <name evidence="2" type="ORF">APLA_LOCUS7104</name>
</gene>
<dbReference type="Proteomes" id="UP000494106">
    <property type="component" value="Unassembled WGS sequence"/>
</dbReference>
<evidence type="ECO:0000313" key="2">
    <source>
        <dbReference type="EMBL" id="CAB3237751.1"/>
    </source>
</evidence>
<dbReference type="Gene3D" id="3.15.10.30">
    <property type="entry name" value="Haemolymph juvenile hormone binding protein"/>
    <property type="match status" value="2"/>
</dbReference>
<dbReference type="Pfam" id="PF06585">
    <property type="entry name" value="JHBP"/>
    <property type="match status" value="2"/>
</dbReference>
<evidence type="ECO:0000256" key="1">
    <source>
        <dbReference type="SAM" id="SignalP"/>
    </source>
</evidence>
<evidence type="ECO:0000313" key="3">
    <source>
        <dbReference type="Proteomes" id="UP000494106"/>
    </source>
</evidence>
<organism evidence="2 3">
    <name type="scientific">Arctia plantaginis</name>
    <name type="common">Wood tiger moth</name>
    <name type="synonym">Phalaena plantaginis</name>
    <dbReference type="NCBI Taxonomy" id="874455"/>
    <lineage>
        <taxon>Eukaryota</taxon>
        <taxon>Metazoa</taxon>
        <taxon>Ecdysozoa</taxon>
        <taxon>Arthropoda</taxon>
        <taxon>Hexapoda</taxon>
        <taxon>Insecta</taxon>
        <taxon>Pterygota</taxon>
        <taxon>Neoptera</taxon>
        <taxon>Endopterygota</taxon>
        <taxon>Lepidoptera</taxon>
        <taxon>Glossata</taxon>
        <taxon>Ditrysia</taxon>
        <taxon>Noctuoidea</taxon>
        <taxon>Erebidae</taxon>
        <taxon>Arctiinae</taxon>
        <taxon>Arctia</taxon>
    </lineage>
</organism>
<dbReference type="EMBL" id="CADEBC010000494">
    <property type="protein sequence ID" value="CAB3237751.1"/>
    <property type="molecule type" value="Genomic_DNA"/>
</dbReference>